<accession>A0A9W8UFL6</accession>
<dbReference type="Proteomes" id="UP001152130">
    <property type="component" value="Unassembled WGS sequence"/>
</dbReference>
<protein>
    <submittedName>
        <fullName evidence="1">Uncharacterized protein</fullName>
    </submittedName>
</protein>
<evidence type="ECO:0000313" key="2">
    <source>
        <dbReference type="Proteomes" id="UP001152130"/>
    </source>
</evidence>
<evidence type="ECO:0000313" key="1">
    <source>
        <dbReference type="EMBL" id="KAJ4022622.1"/>
    </source>
</evidence>
<dbReference type="AlphaFoldDB" id="A0A9W8UFL6"/>
<name>A0A9W8UFL6_9HYPO</name>
<proteinExistence type="predicted"/>
<organism evidence="1 2">
    <name type="scientific">Fusarium irregulare</name>
    <dbReference type="NCBI Taxonomy" id="2494466"/>
    <lineage>
        <taxon>Eukaryota</taxon>
        <taxon>Fungi</taxon>
        <taxon>Dikarya</taxon>
        <taxon>Ascomycota</taxon>
        <taxon>Pezizomycotina</taxon>
        <taxon>Sordariomycetes</taxon>
        <taxon>Hypocreomycetidae</taxon>
        <taxon>Hypocreales</taxon>
        <taxon>Nectriaceae</taxon>
        <taxon>Fusarium</taxon>
        <taxon>Fusarium incarnatum-equiseti species complex</taxon>
    </lineage>
</organism>
<keyword evidence="2" id="KW-1185">Reference proteome</keyword>
<sequence>MATPGFSGGVPRENNAPEVYDEHLPEHVLEQTTNEGTNVAAQTVAKVETASQVIENPTGESKPSLICGTEEQSRSRRARQLIMVV</sequence>
<gene>
    <name evidence="1" type="ORF">NW766_001665</name>
</gene>
<comment type="caution">
    <text evidence="1">The sequence shown here is derived from an EMBL/GenBank/DDBJ whole genome shotgun (WGS) entry which is preliminary data.</text>
</comment>
<reference evidence="1" key="1">
    <citation type="submission" date="2022-10" db="EMBL/GenBank/DDBJ databases">
        <title>Fusarium specimens isolated from Avocado Roots.</title>
        <authorList>
            <person name="Stajich J."/>
            <person name="Roper C."/>
            <person name="Heimlech-Rivalta G."/>
        </authorList>
    </citation>
    <scope>NUCLEOTIDE SEQUENCE</scope>
    <source>
        <strain evidence="1">CF00143</strain>
    </source>
</reference>
<dbReference type="EMBL" id="JAPDHF010000002">
    <property type="protein sequence ID" value="KAJ4022622.1"/>
    <property type="molecule type" value="Genomic_DNA"/>
</dbReference>